<dbReference type="GO" id="GO:0003677">
    <property type="term" value="F:DNA binding"/>
    <property type="evidence" value="ECO:0007669"/>
    <property type="project" value="InterPro"/>
</dbReference>
<dbReference type="Pfam" id="PF07508">
    <property type="entry name" value="Recombinase"/>
    <property type="match status" value="1"/>
</dbReference>
<gene>
    <name evidence="3" type="ORF">SAMN05216268_105250</name>
</gene>
<dbReference type="Proteomes" id="UP000184388">
    <property type="component" value="Unassembled WGS sequence"/>
</dbReference>
<reference evidence="4" key="1">
    <citation type="submission" date="2016-11" db="EMBL/GenBank/DDBJ databases">
        <authorList>
            <person name="Jaros S."/>
            <person name="Januszkiewicz K."/>
            <person name="Wedrychowicz H."/>
        </authorList>
    </citation>
    <scope>NUCLEOTIDE SEQUENCE [LARGE SCALE GENOMIC DNA]</scope>
    <source>
        <strain evidence="4">CGMCC 4.3555</strain>
    </source>
</reference>
<dbReference type="SMART" id="SM00857">
    <property type="entry name" value="Resolvase"/>
    <property type="match status" value="1"/>
</dbReference>
<feature type="domain" description="Recombinase" evidence="2">
    <location>
        <begin position="198"/>
        <end position="301"/>
    </location>
</feature>
<dbReference type="InterPro" id="IPR011109">
    <property type="entry name" value="DNA_bind_recombinase_dom"/>
</dbReference>
<dbReference type="PANTHER" id="PTHR30461">
    <property type="entry name" value="DNA-INVERTASE FROM LAMBDOID PROPHAGE"/>
    <property type="match status" value="1"/>
</dbReference>
<sequence>MSNSKAISQVDDHSARARKLARMAEPKRVRRSRDQWAGEPAAIYCRISHVNDDDQTGVVRQERICRDLAKRLGLEIARPLVFVDNNRSAWQRSRKRPGWDALLEAARAGGVRHILTYHPDRLMRQPRDLEELLQISDDYDITLHGEANHRDLSDPDDRFFLRIEVAHACRSSDDTSRRLKDALIDRAKDGRPHTGKRRYGYDKSGMQIDPHEAEVVREIFTSYLDGESPGSIAVALNMRGEKTALGKQWNGYNVRAVLDSHHVAGIRVFRGEEIGHGDWPAIIDRGMWDEVRERRMLRASAAFGTNAPKRPYILRGVVICKACTLGMKGSGGKYVCNRSGRNDDQSCHRGAMAEPLEKFVVDAAIYKLKELKSAEQQAATSLSEEDQAAIKADRTELDELRDMWEAQELKTHEYRAMRKTVEERIAKIERKLVVRPTAEVLRGLVGPKAREEWQKLEKEEDYDRMNAVLRFLFRAVIIDKPKEAGNFFDFGRVDIQDNPL</sequence>
<dbReference type="PANTHER" id="PTHR30461:SF23">
    <property type="entry name" value="DNA RECOMBINASE-RELATED"/>
    <property type="match status" value="1"/>
</dbReference>
<dbReference type="InterPro" id="IPR050639">
    <property type="entry name" value="SSR_resolvase"/>
</dbReference>
<dbReference type="RefSeq" id="WP_286160248.1">
    <property type="nucleotide sequence ID" value="NZ_FRBK01000005.1"/>
</dbReference>
<comment type="caution">
    <text evidence="3">The sequence shown here is derived from an EMBL/GenBank/DDBJ whole genome shotgun (WGS) entry which is preliminary data.</text>
</comment>
<name>A0A9X8QRT8_9ACTN</name>
<evidence type="ECO:0000313" key="4">
    <source>
        <dbReference type="Proteomes" id="UP000184388"/>
    </source>
</evidence>
<dbReference type="Gene3D" id="3.40.50.1390">
    <property type="entry name" value="Resolvase, N-terminal catalytic domain"/>
    <property type="match status" value="1"/>
</dbReference>
<dbReference type="InterPro" id="IPR036162">
    <property type="entry name" value="Resolvase-like_N_sf"/>
</dbReference>
<accession>A0A9X8QRT8</accession>
<dbReference type="Pfam" id="PF00239">
    <property type="entry name" value="Resolvase"/>
    <property type="match status" value="1"/>
</dbReference>
<evidence type="ECO:0000256" key="1">
    <source>
        <dbReference type="SAM" id="MobiDB-lite"/>
    </source>
</evidence>
<dbReference type="InterPro" id="IPR038109">
    <property type="entry name" value="DNA_bind_recomb_sf"/>
</dbReference>
<dbReference type="Gene3D" id="3.90.1750.20">
    <property type="entry name" value="Putative Large Serine Recombinase, Chain B, Domain 2"/>
    <property type="match status" value="1"/>
</dbReference>
<dbReference type="SUPFAM" id="SSF53041">
    <property type="entry name" value="Resolvase-like"/>
    <property type="match status" value="1"/>
</dbReference>
<proteinExistence type="predicted"/>
<dbReference type="InterPro" id="IPR006119">
    <property type="entry name" value="Resolv_N"/>
</dbReference>
<dbReference type="GO" id="GO:0000150">
    <property type="term" value="F:DNA strand exchange activity"/>
    <property type="evidence" value="ECO:0007669"/>
    <property type="project" value="InterPro"/>
</dbReference>
<dbReference type="CDD" id="cd00338">
    <property type="entry name" value="Ser_Recombinase"/>
    <property type="match status" value="1"/>
</dbReference>
<dbReference type="EMBL" id="FRBK01000005">
    <property type="protein sequence ID" value="SHL61159.1"/>
    <property type="molecule type" value="Genomic_DNA"/>
</dbReference>
<feature type="region of interest" description="Disordered" evidence="1">
    <location>
        <begin position="1"/>
        <end position="26"/>
    </location>
</feature>
<dbReference type="PROSITE" id="PS51737">
    <property type="entry name" value="RECOMBINASE_DNA_BIND"/>
    <property type="match status" value="1"/>
</dbReference>
<evidence type="ECO:0000259" key="2">
    <source>
        <dbReference type="PROSITE" id="PS51737"/>
    </source>
</evidence>
<organism evidence="3 4">
    <name type="scientific">Streptomyces yunnanensis</name>
    <dbReference type="NCBI Taxonomy" id="156453"/>
    <lineage>
        <taxon>Bacteria</taxon>
        <taxon>Bacillati</taxon>
        <taxon>Actinomycetota</taxon>
        <taxon>Actinomycetes</taxon>
        <taxon>Kitasatosporales</taxon>
        <taxon>Streptomycetaceae</taxon>
        <taxon>Streptomyces</taxon>
    </lineage>
</organism>
<protein>
    <submittedName>
        <fullName evidence="3">Site-specific DNA recombinase</fullName>
    </submittedName>
</protein>
<dbReference type="AlphaFoldDB" id="A0A9X8QRT8"/>
<evidence type="ECO:0000313" key="3">
    <source>
        <dbReference type="EMBL" id="SHL61159.1"/>
    </source>
</evidence>